<dbReference type="SUPFAM" id="SSF50341">
    <property type="entry name" value="CheW-like"/>
    <property type="match status" value="1"/>
</dbReference>
<comment type="subcellular location">
    <subcellularLocation>
        <location evidence="1">Cytoplasm</location>
    </subcellularLocation>
</comment>
<organism evidence="5 6">
    <name type="scientific">Aeoliella straminimaris</name>
    <dbReference type="NCBI Taxonomy" id="2954799"/>
    <lineage>
        <taxon>Bacteria</taxon>
        <taxon>Pseudomonadati</taxon>
        <taxon>Planctomycetota</taxon>
        <taxon>Planctomycetia</taxon>
        <taxon>Pirellulales</taxon>
        <taxon>Lacipirellulaceae</taxon>
        <taxon>Aeoliella</taxon>
    </lineage>
</organism>
<dbReference type="RefSeq" id="WP_252852011.1">
    <property type="nucleotide sequence ID" value="NZ_JAMXLR010000026.1"/>
</dbReference>
<dbReference type="InterPro" id="IPR002545">
    <property type="entry name" value="CheW-lke_dom"/>
</dbReference>
<dbReference type="Gene3D" id="2.30.30.40">
    <property type="entry name" value="SH3 Domains"/>
    <property type="match status" value="1"/>
</dbReference>
<dbReference type="InterPro" id="IPR036061">
    <property type="entry name" value="CheW-like_dom_sf"/>
</dbReference>
<evidence type="ECO:0000313" key="5">
    <source>
        <dbReference type="EMBL" id="MCO6043909.1"/>
    </source>
</evidence>
<accession>A0A9X2FCS3</accession>
<comment type="caution">
    <text evidence="5">The sequence shown here is derived from an EMBL/GenBank/DDBJ whole genome shotgun (WGS) entry which is preliminary data.</text>
</comment>
<dbReference type="Pfam" id="PF01584">
    <property type="entry name" value="CheW"/>
    <property type="match status" value="1"/>
</dbReference>
<dbReference type="PANTHER" id="PTHR22617">
    <property type="entry name" value="CHEMOTAXIS SENSOR HISTIDINE KINASE-RELATED"/>
    <property type="match status" value="1"/>
</dbReference>
<evidence type="ECO:0000256" key="1">
    <source>
        <dbReference type="ARBA" id="ARBA00004496"/>
    </source>
</evidence>
<protein>
    <recommendedName>
        <fullName evidence="2">Chemotaxis protein CheW</fullName>
    </recommendedName>
</protein>
<proteinExistence type="predicted"/>
<dbReference type="CDD" id="cd00732">
    <property type="entry name" value="CheW"/>
    <property type="match status" value="1"/>
</dbReference>
<feature type="domain" description="CheW-like" evidence="4">
    <location>
        <begin position="19"/>
        <end position="159"/>
    </location>
</feature>
<dbReference type="PANTHER" id="PTHR22617:SF45">
    <property type="entry name" value="CHEMOTAXIS PROTEIN CHEW"/>
    <property type="match status" value="1"/>
</dbReference>
<keyword evidence="6" id="KW-1185">Reference proteome</keyword>
<evidence type="ECO:0000256" key="2">
    <source>
        <dbReference type="ARBA" id="ARBA00021483"/>
    </source>
</evidence>
<dbReference type="PROSITE" id="PS50851">
    <property type="entry name" value="CHEW"/>
    <property type="match status" value="1"/>
</dbReference>
<evidence type="ECO:0000313" key="6">
    <source>
        <dbReference type="Proteomes" id="UP001155241"/>
    </source>
</evidence>
<dbReference type="SMART" id="SM00260">
    <property type="entry name" value="CheW"/>
    <property type="match status" value="1"/>
</dbReference>
<dbReference type="Gene3D" id="2.40.50.180">
    <property type="entry name" value="CheA-289, Domain 4"/>
    <property type="match status" value="1"/>
</dbReference>
<evidence type="ECO:0000259" key="4">
    <source>
        <dbReference type="PROSITE" id="PS50851"/>
    </source>
</evidence>
<dbReference type="EMBL" id="JAMXLR010000026">
    <property type="protein sequence ID" value="MCO6043909.1"/>
    <property type="molecule type" value="Genomic_DNA"/>
</dbReference>
<dbReference type="AlphaFoldDB" id="A0A9X2FCS3"/>
<dbReference type="GO" id="GO:0006935">
    <property type="term" value="P:chemotaxis"/>
    <property type="evidence" value="ECO:0007669"/>
    <property type="project" value="InterPro"/>
</dbReference>
<dbReference type="GO" id="GO:0007165">
    <property type="term" value="P:signal transduction"/>
    <property type="evidence" value="ECO:0007669"/>
    <property type="project" value="InterPro"/>
</dbReference>
<dbReference type="InterPro" id="IPR039315">
    <property type="entry name" value="CheW"/>
</dbReference>
<keyword evidence="3" id="KW-0963">Cytoplasm</keyword>
<reference evidence="5" key="1">
    <citation type="submission" date="2022-06" db="EMBL/GenBank/DDBJ databases">
        <title>Aeoliella straminimaris, a novel planctomycete from sediments.</title>
        <authorList>
            <person name="Vitorino I.R."/>
            <person name="Lage O.M."/>
        </authorList>
    </citation>
    <scope>NUCLEOTIDE SEQUENCE</scope>
    <source>
        <strain evidence="5">ICT_H6.2</strain>
    </source>
</reference>
<sequence length="166" mass="17804">MADSMTLSNAPDAGFAADGEQFLTFTVQEEEYGIDILRVQEIKGFTAVRPIPNAPAYVKGVINLRGTVVPIVDLRSRFAMDIEEYTQFTVIIVVSVGDKVVGLIVDAVSDVLNIPKGEVVEAPEMGGDVDTTFCAGMAKVGEKLVLLLNIDKLVNNEAMQKLEGAA</sequence>
<dbReference type="Proteomes" id="UP001155241">
    <property type="component" value="Unassembled WGS sequence"/>
</dbReference>
<evidence type="ECO:0000256" key="3">
    <source>
        <dbReference type="ARBA" id="ARBA00022490"/>
    </source>
</evidence>
<dbReference type="GO" id="GO:0005829">
    <property type="term" value="C:cytosol"/>
    <property type="evidence" value="ECO:0007669"/>
    <property type="project" value="TreeGrafter"/>
</dbReference>
<gene>
    <name evidence="5" type="ORF">NG895_08310</name>
</gene>
<name>A0A9X2FCS3_9BACT</name>